<gene>
    <name evidence="2" type="ORF">FB45DRAFT_912935</name>
</gene>
<evidence type="ECO:0000256" key="1">
    <source>
        <dbReference type="PROSITE-ProRule" id="PRU00339"/>
    </source>
</evidence>
<comment type="caution">
    <text evidence="2">The sequence shown here is derived from an EMBL/GenBank/DDBJ whole genome shotgun (WGS) entry which is preliminary data.</text>
</comment>
<proteinExistence type="predicted"/>
<keyword evidence="3" id="KW-1185">Reference proteome</keyword>
<protein>
    <submittedName>
        <fullName evidence="2">Uncharacterized protein</fullName>
    </submittedName>
</protein>
<reference evidence="2" key="1">
    <citation type="submission" date="2023-03" db="EMBL/GenBank/DDBJ databases">
        <title>Massive genome expansion in bonnet fungi (Mycena s.s.) driven by repeated elements and novel gene families across ecological guilds.</title>
        <authorList>
            <consortium name="Lawrence Berkeley National Laboratory"/>
            <person name="Harder C.B."/>
            <person name="Miyauchi S."/>
            <person name="Viragh M."/>
            <person name="Kuo A."/>
            <person name="Thoen E."/>
            <person name="Andreopoulos B."/>
            <person name="Lu D."/>
            <person name="Skrede I."/>
            <person name="Drula E."/>
            <person name="Henrissat B."/>
            <person name="Morin E."/>
            <person name="Kohler A."/>
            <person name="Barry K."/>
            <person name="LaButti K."/>
            <person name="Morin E."/>
            <person name="Salamov A."/>
            <person name="Lipzen A."/>
            <person name="Mereny Z."/>
            <person name="Hegedus B."/>
            <person name="Baldrian P."/>
            <person name="Stursova M."/>
            <person name="Weitz H."/>
            <person name="Taylor A."/>
            <person name="Grigoriev I.V."/>
            <person name="Nagy L.G."/>
            <person name="Martin F."/>
            <person name="Kauserud H."/>
        </authorList>
    </citation>
    <scope>NUCLEOTIDE SEQUENCE</scope>
    <source>
        <strain evidence="2">9284</strain>
    </source>
</reference>
<dbReference type="Proteomes" id="UP001221142">
    <property type="component" value="Unassembled WGS sequence"/>
</dbReference>
<dbReference type="AlphaFoldDB" id="A0AAD7BWJ4"/>
<dbReference type="PROSITE" id="PS50005">
    <property type="entry name" value="TPR"/>
    <property type="match status" value="1"/>
</dbReference>
<dbReference type="InterPro" id="IPR011990">
    <property type="entry name" value="TPR-like_helical_dom_sf"/>
</dbReference>
<organism evidence="2 3">
    <name type="scientific">Roridomyces roridus</name>
    <dbReference type="NCBI Taxonomy" id="1738132"/>
    <lineage>
        <taxon>Eukaryota</taxon>
        <taxon>Fungi</taxon>
        <taxon>Dikarya</taxon>
        <taxon>Basidiomycota</taxon>
        <taxon>Agaricomycotina</taxon>
        <taxon>Agaricomycetes</taxon>
        <taxon>Agaricomycetidae</taxon>
        <taxon>Agaricales</taxon>
        <taxon>Marasmiineae</taxon>
        <taxon>Mycenaceae</taxon>
        <taxon>Roridomyces</taxon>
    </lineage>
</organism>
<evidence type="ECO:0000313" key="3">
    <source>
        <dbReference type="Proteomes" id="UP001221142"/>
    </source>
</evidence>
<sequence>MFRSLRTRSGRSGLALDHGTHLWLEYHLKSLKACMDPETRECGWDVEARWTGDPSKGGTDSALGRAGRLAVRNAWFSEKRPETYGPIQGSEGIHPVDAVILRTEAFLRTAIKIADAPDVSEKIHPCTLIDLLTRRAACLERLAKADTAHLAEARVQYERAWNLLGGKGIQAARIAVKLGDVSQRLQSPDALAWWARAISLVSPQDSPTLVPTAPSTPPPSPAAQRVLVSALVSCSAFYATTRQLSEAKKVDEASLNLLRSIPSPDSLATTSPPQTLHSLTLLHRSAIFSSHLAEVSYAQRAPIAQCLQRLKDAAASSERVAYALVGTSVRAAESAEPDVERPLLPEFAKNPHLEKPASDLLRDARRTAADTWNLMGELAERMGHKQQAYEYYQRAIGWAGRHY</sequence>
<keyword evidence="1" id="KW-0802">TPR repeat</keyword>
<dbReference type="Gene3D" id="1.25.40.10">
    <property type="entry name" value="Tetratricopeptide repeat domain"/>
    <property type="match status" value="1"/>
</dbReference>
<dbReference type="EMBL" id="JARKIF010000008">
    <property type="protein sequence ID" value="KAJ7632613.1"/>
    <property type="molecule type" value="Genomic_DNA"/>
</dbReference>
<name>A0AAD7BWJ4_9AGAR</name>
<accession>A0AAD7BWJ4</accession>
<evidence type="ECO:0000313" key="2">
    <source>
        <dbReference type="EMBL" id="KAJ7632613.1"/>
    </source>
</evidence>
<feature type="repeat" description="TPR" evidence="1">
    <location>
        <begin position="369"/>
        <end position="402"/>
    </location>
</feature>
<dbReference type="InterPro" id="IPR019734">
    <property type="entry name" value="TPR_rpt"/>
</dbReference>